<organism evidence="2 3">
    <name type="scientific">Pontibacillus halophilus JSM 076056 = DSM 19796</name>
    <dbReference type="NCBI Taxonomy" id="1385510"/>
    <lineage>
        <taxon>Bacteria</taxon>
        <taxon>Bacillati</taxon>
        <taxon>Bacillota</taxon>
        <taxon>Bacilli</taxon>
        <taxon>Bacillales</taxon>
        <taxon>Bacillaceae</taxon>
        <taxon>Pontibacillus</taxon>
    </lineage>
</organism>
<dbReference type="AlphaFoldDB" id="A0A0A5GGR8"/>
<accession>A0A0A5GGR8</accession>
<dbReference type="InterPro" id="IPR001509">
    <property type="entry name" value="Epimerase_deHydtase"/>
</dbReference>
<feature type="domain" description="NAD-dependent epimerase/dehydratase" evidence="1">
    <location>
        <begin position="4"/>
        <end position="236"/>
    </location>
</feature>
<dbReference type="SUPFAM" id="SSF51735">
    <property type="entry name" value="NAD(P)-binding Rossmann-fold domains"/>
    <property type="match status" value="1"/>
</dbReference>
<dbReference type="PANTHER" id="PTHR43245:SF13">
    <property type="entry name" value="UDP-D-APIOSE_UDP-D-XYLOSE SYNTHASE 2"/>
    <property type="match status" value="1"/>
</dbReference>
<proteinExistence type="predicted"/>
<gene>
    <name evidence="2" type="ORF">N781_17025</name>
</gene>
<dbReference type="Pfam" id="PF01370">
    <property type="entry name" value="Epimerase"/>
    <property type="match status" value="1"/>
</dbReference>
<dbReference type="Proteomes" id="UP000030528">
    <property type="component" value="Unassembled WGS sequence"/>
</dbReference>
<protein>
    <submittedName>
        <fullName evidence="2">UDP-glucose 4-epimerase</fullName>
    </submittedName>
</protein>
<dbReference type="InterPro" id="IPR036291">
    <property type="entry name" value="NAD(P)-bd_dom_sf"/>
</dbReference>
<reference evidence="2 3" key="1">
    <citation type="submission" date="2013-08" db="EMBL/GenBank/DDBJ databases">
        <authorList>
            <person name="Huang J."/>
            <person name="Wang G."/>
        </authorList>
    </citation>
    <scope>NUCLEOTIDE SEQUENCE [LARGE SCALE GENOMIC DNA]</scope>
    <source>
        <strain evidence="2 3">JSM 076056</strain>
    </source>
</reference>
<comment type="caution">
    <text evidence="2">The sequence shown here is derived from an EMBL/GenBank/DDBJ whole genome shotgun (WGS) entry which is preliminary data.</text>
</comment>
<dbReference type="InterPro" id="IPR050177">
    <property type="entry name" value="Lipid_A_modif_metabolic_enz"/>
</dbReference>
<evidence type="ECO:0000313" key="2">
    <source>
        <dbReference type="EMBL" id="KGX92431.1"/>
    </source>
</evidence>
<dbReference type="eggNOG" id="COG1087">
    <property type="taxonomic scope" value="Bacteria"/>
</dbReference>
<dbReference type="EMBL" id="AVPE01000006">
    <property type="protein sequence ID" value="KGX92431.1"/>
    <property type="molecule type" value="Genomic_DNA"/>
</dbReference>
<sequence>MKLLITGGSGFIGSHTVEKALAKGHDVSVVDNLKTGSLDYITPVLEHIRFYSCDLLSPCFDKLIQSVNPEVIIHLAAQASVSSSLKDPIYDAQQNVLGTLRVIDLAAQHSIRKVVFSSTAAVYGPPKELPIPPTHPATPVSYYGMSKRLAEQYLTFANERHGTEFTILRYGNVYGPRQSVASEGGVVSIFASHLSQKLPVKIYGDGEQTRDFVFVKDLAEANLAALTKGNQETLNISSSNPITVNDLYKKMADLAGSHQQPVYEQERNGDVKHSTLCNKLTQSVLRWTPKTSLDDGLQETYRYYRQFPTGGTS</sequence>
<evidence type="ECO:0000259" key="1">
    <source>
        <dbReference type="Pfam" id="PF01370"/>
    </source>
</evidence>
<dbReference type="Gene3D" id="3.40.50.720">
    <property type="entry name" value="NAD(P)-binding Rossmann-like Domain"/>
    <property type="match status" value="1"/>
</dbReference>
<dbReference type="STRING" id="1385510.GCA_000425205_02029"/>
<keyword evidence="3" id="KW-1185">Reference proteome</keyword>
<name>A0A0A5GGR8_9BACI</name>
<dbReference type="RefSeq" id="WP_051239816.1">
    <property type="nucleotide sequence ID" value="NZ_AULI01000008.1"/>
</dbReference>
<evidence type="ECO:0000313" key="3">
    <source>
        <dbReference type="Proteomes" id="UP000030528"/>
    </source>
</evidence>
<dbReference type="PANTHER" id="PTHR43245">
    <property type="entry name" value="BIFUNCTIONAL POLYMYXIN RESISTANCE PROTEIN ARNA"/>
    <property type="match status" value="1"/>
</dbReference>